<dbReference type="PANTHER" id="PTHR34153">
    <property type="entry name" value="SI:CH211-262H13.3-RELATED-RELATED"/>
    <property type="match status" value="1"/>
</dbReference>
<evidence type="ECO:0000256" key="1">
    <source>
        <dbReference type="SAM" id="MobiDB-lite"/>
    </source>
</evidence>
<reference evidence="2" key="2">
    <citation type="submission" date="2022-10" db="EMBL/GenBank/DDBJ databases">
        <authorList>
            <consortium name="ENA_rothamsted_submissions"/>
            <consortium name="culmorum"/>
            <person name="King R."/>
        </authorList>
    </citation>
    <scope>NUCLEOTIDE SEQUENCE</scope>
</reference>
<gene>
    <name evidence="2" type="ORF">PHAECO_LOCUS9432</name>
</gene>
<organism evidence="2 3">
    <name type="scientific">Phaedon cochleariae</name>
    <name type="common">Mustard beetle</name>
    <dbReference type="NCBI Taxonomy" id="80249"/>
    <lineage>
        <taxon>Eukaryota</taxon>
        <taxon>Metazoa</taxon>
        <taxon>Ecdysozoa</taxon>
        <taxon>Arthropoda</taxon>
        <taxon>Hexapoda</taxon>
        <taxon>Insecta</taxon>
        <taxon>Pterygota</taxon>
        <taxon>Neoptera</taxon>
        <taxon>Endopterygota</taxon>
        <taxon>Coleoptera</taxon>
        <taxon>Polyphaga</taxon>
        <taxon>Cucujiformia</taxon>
        <taxon>Chrysomeloidea</taxon>
        <taxon>Chrysomelidae</taxon>
        <taxon>Chrysomelinae</taxon>
        <taxon>Chrysomelini</taxon>
        <taxon>Phaedon</taxon>
    </lineage>
</organism>
<evidence type="ECO:0000313" key="2">
    <source>
        <dbReference type="EMBL" id="CAG9822157.1"/>
    </source>
</evidence>
<feature type="region of interest" description="Disordered" evidence="1">
    <location>
        <begin position="107"/>
        <end position="126"/>
    </location>
</feature>
<dbReference type="Proteomes" id="UP001153737">
    <property type="component" value="Chromosome 5"/>
</dbReference>
<protein>
    <recommendedName>
        <fullName evidence="4">DUF4806 domain-containing protein</fullName>
    </recommendedName>
</protein>
<evidence type="ECO:0008006" key="4">
    <source>
        <dbReference type="Google" id="ProtNLM"/>
    </source>
</evidence>
<sequence>MTWIVLKFIDTDEVEVVPYSWYNEDLGRCIYPPFQRNALEKAIKQKMTPPDDADLDGWNWFKASPMSSTTYENFQMAHARASKACFTSEISGSEACLPAKRIPIRKKRFDDTSDENSDDEPSLKGVPKLITKNAVSAKAKPVPTSDKAPEETCTFSQLPEEDDNGKSVFQRFVTRNLVYNRNLIEAIDKKIDKFYEEFKALDIGRKPRNPQTNDGIFSELPAKSLDEFKEICAKLEDVETFNDLARSLARLGGKNHKECIRRFLSKTIVDEVAINFTLHGHRDGKQTFITSKMCFLIIEAVKSCTNVTIKEIELQIALWLTKSSERIKKKIVVD</sequence>
<dbReference type="AlphaFoldDB" id="A0A9N9SJL3"/>
<evidence type="ECO:0000313" key="3">
    <source>
        <dbReference type="Proteomes" id="UP001153737"/>
    </source>
</evidence>
<keyword evidence="3" id="KW-1185">Reference proteome</keyword>
<dbReference type="OrthoDB" id="6784356at2759"/>
<name>A0A9N9SJL3_PHACE</name>
<proteinExistence type="predicted"/>
<dbReference type="PANTHER" id="PTHR34153:SF2">
    <property type="entry name" value="SI:CH211-262H13.3-RELATED"/>
    <property type="match status" value="1"/>
</dbReference>
<reference evidence="2" key="1">
    <citation type="submission" date="2022-01" db="EMBL/GenBank/DDBJ databases">
        <authorList>
            <person name="King R."/>
        </authorList>
    </citation>
    <scope>NUCLEOTIDE SEQUENCE</scope>
</reference>
<accession>A0A9N9SJL3</accession>
<dbReference type="EMBL" id="OU896711">
    <property type="protein sequence ID" value="CAG9822157.1"/>
    <property type="molecule type" value="Genomic_DNA"/>
</dbReference>